<keyword evidence="3" id="KW-1185">Reference proteome</keyword>
<proteinExistence type="predicted"/>
<protein>
    <submittedName>
        <fullName evidence="2">Stage II sporulation protein M</fullName>
    </submittedName>
</protein>
<dbReference type="Proteomes" id="UP001597493">
    <property type="component" value="Unassembled WGS sequence"/>
</dbReference>
<organism evidence="2 3">
    <name type="scientific">Paenibacillus thailandensis</name>
    <dbReference type="NCBI Taxonomy" id="393250"/>
    <lineage>
        <taxon>Bacteria</taxon>
        <taxon>Bacillati</taxon>
        <taxon>Bacillota</taxon>
        <taxon>Bacilli</taxon>
        <taxon>Bacillales</taxon>
        <taxon>Paenibacillaceae</taxon>
        <taxon>Paenibacillus</taxon>
    </lineage>
</organism>
<gene>
    <name evidence="2" type="ORF">ACFSW5_19600</name>
</gene>
<feature type="transmembrane region" description="Helical" evidence="1">
    <location>
        <begin position="20"/>
        <end position="42"/>
    </location>
</feature>
<feature type="transmembrane region" description="Helical" evidence="1">
    <location>
        <begin position="181"/>
        <end position="204"/>
    </location>
</feature>
<keyword evidence="1" id="KW-0472">Membrane</keyword>
<feature type="transmembrane region" description="Helical" evidence="1">
    <location>
        <begin position="62"/>
        <end position="80"/>
    </location>
</feature>
<evidence type="ECO:0000313" key="3">
    <source>
        <dbReference type="Proteomes" id="UP001597493"/>
    </source>
</evidence>
<evidence type="ECO:0000313" key="2">
    <source>
        <dbReference type="EMBL" id="MFD2662465.1"/>
    </source>
</evidence>
<keyword evidence="1" id="KW-0812">Transmembrane</keyword>
<dbReference type="Pfam" id="PF01944">
    <property type="entry name" value="SpoIIM"/>
    <property type="match status" value="1"/>
</dbReference>
<keyword evidence="1" id="KW-1133">Transmembrane helix</keyword>
<dbReference type="PANTHER" id="PTHR35337">
    <property type="entry name" value="SLR1478 PROTEIN"/>
    <property type="match status" value="1"/>
</dbReference>
<accession>A0ABW5R2C3</accession>
<dbReference type="EMBL" id="JBHUMY010000029">
    <property type="protein sequence ID" value="MFD2662465.1"/>
    <property type="molecule type" value="Genomic_DNA"/>
</dbReference>
<name>A0ABW5R2C3_9BACL</name>
<dbReference type="PANTHER" id="PTHR35337:SF1">
    <property type="entry name" value="SLR1478 PROTEIN"/>
    <property type="match status" value="1"/>
</dbReference>
<dbReference type="InterPro" id="IPR002798">
    <property type="entry name" value="SpoIIM-like"/>
</dbReference>
<sequence length="209" mass="22427">MFKWSAIVDHLKSMHRYIAFSVILFMAGLVVGATNSALHGYLGGQVEAIRELGETLRQSSDPTLSFMVFIFINNAVKAVFVIYLGALLGIVPAFFLVVNGMVLGYLFYLKQLEAGAGGTLDMFLRGILPHGILEIPAVVVAAAYGLKFGALVWKRIFIPGGKGAEGAGTELRRFVPRTVPLGIVVVAVLLVASIIESTITPWLMGTSLS</sequence>
<evidence type="ECO:0000256" key="1">
    <source>
        <dbReference type="SAM" id="Phobius"/>
    </source>
</evidence>
<dbReference type="RefSeq" id="WP_379276799.1">
    <property type="nucleotide sequence ID" value="NZ_JBHUGT010000017.1"/>
</dbReference>
<comment type="caution">
    <text evidence="2">The sequence shown here is derived from an EMBL/GenBank/DDBJ whole genome shotgun (WGS) entry which is preliminary data.</text>
</comment>
<feature type="transmembrane region" description="Helical" evidence="1">
    <location>
        <begin position="87"/>
        <end position="107"/>
    </location>
</feature>
<feature type="transmembrane region" description="Helical" evidence="1">
    <location>
        <begin position="127"/>
        <end position="146"/>
    </location>
</feature>
<reference evidence="3" key="1">
    <citation type="journal article" date="2019" name="Int. J. Syst. Evol. Microbiol.">
        <title>The Global Catalogue of Microorganisms (GCM) 10K type strain sequencing project: providing services to taxonomists for standard genome sequencing and annotation.</title>
        <authorList>
            <consortium name="The Broad Institute Genomics Platform"/>
            <consortium name="The Broad Institute Genome Sequencing Center for Infectious Disease"/>
            <person name="Wu L."/>
            <person name="Ma J."/>
        </authorList>
    </citation>
    <scope>NUCLEOTIDE SEQUENCE [LARGE SCALE GENOMIC DNA]</scope>
    <source>
        <strain evidence="3">TISTR 1827</strain>
    </source>
</reference>